<protein>
    <submittedName>
        <fullName evidence="3">Esterase/lipase</fullName>
    </submittedName>
</protein>
<sequence>MTHFPTLDPEFAAAVAMMPEPDYDTIDLPAAREAMNQATDAALAELSYDGVTVRELAVAEAVIRLLTPDSASEDTGPLPVLLWIHGGSFALGRAKDSDAFALTLVRTWGMAVASVDYRLAPEVPFPGAHDDCYAALTYLYHHAAELGLDPDRIAVGGESAGGCLAASTVLRARDEGQIPIAAQLLDIPVLDSRMSTVSMREFVDTPVFNRPSAEFMWRFYLGDHGMDNADASPALAADLSGLPRTYISMMELDPLRDEAIAYGLRLLQAGVSVEMHCFPGTFHGSSAFPSAVSDRHQTELVMAARPSTTVTNSSRAER</sequence>
<dbReference type="Gene3D" id="3.40.50.1820">
    <property type="entry name" value="alpha/beta hydrolase"/>
    <property type="match status" value="1"/>
</dbReference>
<reference evidence="4" key="2">
    <citation type="submission" date="2015-05" db="EMBL/GenBank/DDBJ databases">
        <title>Complete genome sequence of Corynebacterium testudinoris DSM 44614, recovered from necrotic lesions in the mouth of a tortoise.</title>
        <authorList>
            <person name="Ruckert C."/>
            <person name="Albersmeier A."/>
            <person name="Winkler A."/>
            <person name="Tauch A."/>
        </authorList>
    </citation>
    <scope>NUCLEOTIDE SEQUENCE [LARGE SCALE GENOMIC DNA]</scope>
    <source>
        <strain evidence="4">DSM 44614</strain>
    </source>
</reference>
<dbReference type="Pfam" id="PF07859">
    <property type="entry name" value="Abhydrolase_3"/>
    <property type="match status" value="1"/>
</dbReference>
<dbReference type="RefSeq" id="WP_047253728.1">
    <property type="nucleotide sequence ID" value="NZ_CP011545.1"/>
</dbReference>
<dbReference type="Proteomes" id="UP000035540">
    <property type="component" value="Chromosome"/>
</dbReference>
<name>A0A0G3H862_9CORY</name>
<organism evidence="3 4">
    <name type="scientific">Corynebacterium testudinoris</name>
    <dbReference type="NCBI Taxonomy" id="136857"/>
    <lineage>
        <taxon>Bacteria</taxon>
        <taxon>Bacillati</taxon>
        <taxon>Actinomycetota</taxon>
        <taxon>Actinomycetes</taxon>
        <taxon>Mycobacteriales</taxon>
        <taxon>Corynebacteriaceae</taxon>
        <taxon>Corynebacterium</taxon>
    </lineage>
</organism>
<dbReference type="InterPro" id="IPR029058">
    <property type="entry name" value="AB_hydrolase_fold"/>
</dbReference>
<gene>
    <name evidence="3" type="ORF">CTEST_10865</name>
</gene>
<feature type="domain" description="Alpha/beta hydrolase fold-3" evidence="2">
    <location>
        <begin position="81"/>
        <end position="284"/>
    </location>
</feature>
<dbReference type="PANTHER" id="PTHR48081">
    <property type="entry name" value="AB HYDROLASE SUPERFAMILY PROTEIN C4A8.06C"/>
    <property type="match status" value="1"/>
</dbReference>
<evidence type="ECO:0000256" key="1">
    <source>
        <dbReference type="ARBA" id="ARBA00022801"/>
    </source>
</evidence>
<proteinExistence type="predicted"/>
<evidence type="ECO:0000259" key="2">
    <source>
        <dbReference type="Pfam" id="PF07859"/>
    </source>
</evidence>
<dbReference type="AlphaFoldDB" id="A0A0G3H862"/>
<keyword evidence="4" id="KW-1185">Reference proteome</keyword>
<dbReference type="KEGG" id="cted:CTEST_10865"/>
<dbReference type="PANTHER" id="PTHR48081:SF8">
    <property type="entry name" value="ALPHA_BETA HYDROLASE FOLD-3 DOMAIN-CONTAINING PROTEIN-RELATED"/>
    <property type="match status" value="1"/>
</dbReference>
<dbReference type="STRING" id="136857.CTEST_10865"/>
<dbReference type="InterPro" id="IPR050300">
    <property type="entry name" value="GDXG_lipolytic_enzyme"/>
</dbReference>
<dbReference type="SUPFAM" id="SSF53474">
    <property type="entry name" value="alpha/beta-Hydrolases"/>
    <property type="match status" value="1"/>
</dbReference>
<accession>A0A0G3H862</accession>
<keyword evidence="1" id="KW-0378">Hydrolase</keyword>
<dbReference type="GO" id="GO:0016787">
    <property type="term" value="F:hydrolase activity"/>
    <property type="evidence" value="ECO:0007669"/>
    <property type="project" value="UniProtKB-KW"/>
</dbReference>
<dbReference type="OrthoDB" id="3181909at2"/>
<dbReference type="InterPro" id="IPR013094">
    <property type="entry name" value="AB_hydrolase_3"/>
</dbReference>
<reference evidence="3 4" key="1">
    <citation type="journal article" date="2015" name="Genome Announc.">
        <title>Complete Genome Sequence of the Type Strain Corynebacterium testudinoris DSM 44614, Recovered from Necrotic Lesions in the Mouth of a Tortoise.</title>
        <authorList>
            <person name="Ruckert C."/>
            <person name="Kriete M."/>
            <person name="Jaenicke S."/>
            <person name="Winkler A."/>
            <person name="Tauch A."/>
        </authorList>
    </citation>
    <scope>NUCLEOTIDE SEQUENCE [LARGE SCALE GENOMIC DNA]</scope>
    <source>
        <strain evidence="3 4">DSM 44614</strain>
    </source>
</reference>
<dbReference type="EMBL" id="CP011545">
    <property type="protein sequence ID" value="AKK09591.1"/>
    <property type="molecule type" value="Genomic_DNA"/>
</dbReference>
<evidence type="ECO:0000313" key="3">
    <source>
        <dbReference type="EMBL" id="AKK09591.1"/>
    </source>
</evidence>
<evidence type="ECO:0000313" key="4">
    <source>
        <dbReference type="Proteomes" id="UP000035540"/>
    </source>
</evidence>